<evidence type="ECO:0000256" key="1">
    <source>
        <dbReference type="SAM" id="Phobius"/>
    </source>
</evidence>
<feature type="transmembrane region" description="Helical" evidence="1">
    <location>
        <begin position="298"/>
        <end position="319"/>
    </location>
</feature>
<dbReference type="RefSeq" id="WP_116067602.1">
    <property type="nucleotide sequence ID" value="NZ_BONB01000013.1"/>
</dbReference>
<protein>
    <submittedName>
        <fullName evidence="2">Low temperature requirement protein LtrA</fullName>
    </submittedName>
</protein>
<feature type="transmembrane region" description="Helical" evidence="1">
    <location>
        <begin position="47"/>
        <end position="65"/>
    </location>
</feature>
<keyword evidence="1" id="KW-0472">Membrane</keyword>
<dbReference type="OrthoDB" id="7698234at2"/>
<feature type="transmembrane region" description="Helical" evidence="1">
    <location>
        <begin position="260"/>
        <end position="283"/>
    </location>
</feature>
<feature type="transmembrane region" description="Helical" evidence="1">
    <location>
        <begin position="157"/>
        <end position="173"/>
    </location>
</feature>
<reference evidence="2 3" key="1">
    <citation type="submission" date="2018-08" db="EMBL/GenBank/DDBJ databases">
        <title>Sequencing the genomes of 1000 actinobacteria strains.</title>
        <authorList>
            <person name="Klenk H.-P."/>
        </authorList>
    </citation>
    <scope>NUCLEOTIDE SEQUENCE [LARGE SCALE GENOMIC DNA]</scope>
    <source>
        <strain evidence="2 3">DSM 44099</strain>
    </source>
</reference>
<dbReference type="InterPro" id="IPR010640">
    <property type="entry name" value="Low_temperature_requirement_A"/>
</dbReference>
<dbReference type="Proteomes" id="UP000256913">
    <property type="component" value="Unassembled WGS sequence"/>
</dbReference>
<proteinExistence type="predicted"/>
<feature type="transmembrane region" description="Helical" evidence="1">
    <location>
        <begin position="132"/>
        <end position="151"/>
    </location>
</feature>
<organism evidence="2 3">
    <name type="scientific">Asanoa ferruginea</name>
    <dbReference type="NCBI Taxonomy" id="53367"/>
    <lineage>
        <taxon>Bacteria</taxon>
        <taxon>Bacillati</taxon>
        <taxon>Actinomycetota</taxon>
        <taxon>Actinomycetes</taxon>
        <taxon>Micromonosporales</taxon>
        <taxon>Micromonosporaceae</taxon>
        <taxon>Asanoa</taxon>
    </lineage>
</organism>
<accession>A0A3D9ZF08</accession>
<feature type="transmembrane region" description="Helical" evidence="1">
    <location>
        <begin position="102"/>
        <end position="120"/>
    </location>
</feature>
<sequence length="383" mass="41108">MTDPTPVEPAVRVTTLELFFDLVFVFTITQLTDALAEHLGWSTFGETVLMLGIIWWMYSGYAWLTNAVAPTSTFRRSMLLVGMAGFLIIALSIPEAFGDNGWAFGAGFMVVSVAHSVLFLRSAGLDAFRAATGFAPLNLIAAGLVLAGGLLPEEHRAAWWGGALVVQSIVPYLRRIGGLALIAGHFVERHGLVMIIVIGESIVSIGLGFVGVELDGSSLLVALLGLGVAYYFYWAYFAGDDERSAEALRRIADPVHKARVAVWGWGYAHFPMIIGIVLFSAGIKKAIPAAFDPLKWNAAVALAVGAAAFMIGHAVFLTLLRLWRGVAHRLIAAALVVLTIFIGHIDATAQLVAILAIMAGALILEDLPQVIRSRSTNLHTFGR</sequence>
<keyword evidence="3" id="KW-1185">Reference proteome</keyword>
<dbReference type="Pfam" id="PF06772">
    <property type="entry name" value="LtrA"/>
    <property type="match status" value="1"/>
</dbReference>
<evidence type="ECO:0000313" key="2">
    <source>
        <dbReference type="EMBL" id="REF96008.1"/>
    </source>
</evidence>
<dbReference type="EMBL" id="QUMQ01000001">
    <property type="protein sequence ID" value="REF96008.1"/>
    <property type="molecule type" value="Genomic_DNA"/>
</dbReference>
<feature type="transmembrane region" description="Helical" evidence="1">
    <location>
        <begin position="193"/>
        <end position="212"/>
    </location>
</feature>
<feature type="transmembrane region" description="Helical" evidence="1">
    <location>
        <begin position="351"/>
        <end position="367"/>
    </location>
</feature>
<evidence type="ECO:0000313" key="3">
    <source>
        <dbReference type="Proteomes" id="UP000256913"/>
    </source>
</evidence>
<name>A0A3D9ZF08_9ACTN</name>
<dbReference type="PANTHER" id="PTHR36840">
    <property type="entry name" value="BLL5714 PROTEIN"/>
    <property type="match status" value="1"/>
</dbReference>
<keyword evidence="1" id="KW-1133">Transmembrane helix</keyword>
<feature type="transmembrane region" description="Helical" evidence="1">
    <location>
        <begin position="326"/>
        <end position="345"/>
    </location>
</feature>
<comment type="caution">
    <text evidence="2">The sequence shown here is derived from an EMBL/GenBank/DDBJ whole genome shotgun (WGS) entry which is preliminary data.</text>
</comment>
<feature type="transmembrane region" description="Helical" evidence="1">
    <location>
        <begin position="218"/>
        <end position="239"/>
    </location>
</feature>
<gene>
    <name evidence="2" type="ORF">DFJ67_1973</name>
</gene>
<keyword evidence="1" id="KW-0812">Transmembrane</keyword>
<dbReference type="PANTHER" id="PTHR36840:SF1">
    <property type="entry name" value="BLL5714 PROTEIN"/>
    <property type="match status" value="1"/>
</dbReference>
<dbReference type="AlphaFoldDB" id="A0A3D9ZF08"/>
<feature type="transmembrane region" description="Helical" evidence="1">
    <location>
        <begin position="77"/>
        <end position="96"/>
    </location>
</feature>